<dbReference type="PROSITE" id="PS00028">
    <property type="entry name" value="ZINC_FINGER_C2H2_1"/>
    <property type="match status" value="1"/>
</dbReference>
<evidence type="ECO:0000313" key="4">
    <source>
        <dbReference type="Proteomes" id="UP000705823"/>
    </source>
</evidence>
<dbReference type="RefSeq" id="WP_142980583.1">
    <property type="nucleotide sequence ID" value="NZ_RKLU01000008.1"/>
</dbReference>
<organism evidence="3 4">
    <name type="scientific">Halonotius terrestris</name>
    <dbReference type="NCBI Taxonomy" id="2487750"/>
    <lineage>
        <taxon>Archaea</taxon>
        <taxon>Methanobacteriati</taxon>
        <taxon>Methanobacteriota</taxon>
        <taxon>Stenosarchaea group</taxon>
        <taxon>Halobacteria</taxon>
        <taxon>Halobacteriales</taxon>
        <taxon>Haloferacaceae</taxon>
        <taxon>Halonotius</taxon>
    </lineage>
</organism>
<dbReference type="EMBL" id="RKLU01000008">
    <property type="protein sequence ID" value="TQQ78759.1"/>
    <property type="molecule type" value="Genomic_DNA"/>
</dbReference>
<feature type="transmembrane region" description="Helical" evidence="1">
    <location>
        <begin position="69"/>
        <end position="87"/>
    </location>
</feature>
<keyword evidence="1" id="KW-0812">Transmembrane</keyword>
<dbReference type="AlphaFoldDB" id="A0A8J8TBH1"/>
<evidence type="ECO:0000256" key="1">
    <source>
        <dbReference type="SAM" id="Phobius"/>
    </source>
</evidence>
<keyword evidence="3" id="KW-0238">DNA-binding</keyword>
<dbReference type="Proteomes" id="UP000705823">
    <property type="component" value="Unassembled WGS sequence"/>
</dbReference>
<reference evidence="3" key="1">
    <citation type="submission" date="2019-02" db="EMBL/GenBank/DDBJ databases">
        <title>Halonotius sp. a new haloarchaeum isolated from saline soil.</title>
        <authorList>
            <person name="Duran-Viseras A."/>
            <person name="Sanchez-Porro C."/>
            <person name="Ventosa A."/>
        </authorList>
    </citation>
    <scope>NUCLEOTIDE SEQUENCE</scope>
    <source>
        <strain evidence="3">F15B</strain>
    </source>
</reference>
<keyword evidence="4" id="KW-1185">Reference proteome</keyword>
<feature type="domain" description="C2H2-type" evidence="2">
    <location>
        <begin position="16"/>
        <end position="41"/>
    </location>
</feature>
<evidence type="ECO:0000259" key="2">
    <source>
        <dbReference type="PROSITE" id="PS50157"/>
    </source>
</evidence>
<gene>
    <name evidence="3" type="ORF">EGH24_13030</name>
</gene>
<dbReference type="InterPro" id="IPR013087">
    <property type="entry name" value="Znf_C2H2_type"/>
</dbReference>
<name>A0A8J8TBH1_9EURY</name>
<dbReference type="GO" id="GO:0003677">
    <property type="term" value="F:DNA binding"/>
    <property type="evidence" value="ECO:0007669"/>
    <property type="project" value="UniProtKB-KW"/>
</dbReference>
<dbReference type="OrthoDB" id="293088at2157"/>
<proteinExistence type="predicted"/>
<accession>A0A8J8TBH1</accession>
<comment type="caution">
    <text evidence="3">The sequence shown here is derived from an EMBL/GenBank/DDBJ whole genome shotgun (WGS) entry which is preliminary data.</text>
</comment>
<evidence type="ECO:0000313" key="3">
    <source>
        <dbReference type="EMBL" id="TQQ78759.1"/>
    </source>
</evidence>
<protein>
    <submittedName>
        <fullName evidence="3">DNA-binding protein</fullName>
    </submittedName>
</protein>
<sequence>MDYIRTEVPPKQAPATSCDYCGRPFAAQNRLNLHKGLAHYGVISASEKEAFKSELADEATELRTFRLKALGMLVILYFGLLLMYAIFA</sequence>
<keyword evidence="1" id="KW-1133">Transmembrane helix</keyword>
<keyword evidence="1" id="KW-0472">Membrane</keyword>
<dbReference type="PROSITE" id="PS50157">
    <property type="entry name" value="ZINC_FINGER_C2H2_2"/>
    <property type="match status" value="1"/>
</dbReference>